<feature type="domain" description="HTH cro/C1-type" evidence="2">
    <location>
        <begin position="61"/>
        <end position="108"/>
    </location>
</feature>
<dbReference type="Pfam" id="PF13560">
    <property type="entry name" value="HTH_31"/>
    <property type="match status" value="1"/>
</dbReference>
<dbReference type="CDD" id="cd00093">
    <property type="entry name" value="HTH_XRE"/>
    <property type="match status" value="1"/>
</dbReference>
<name>A0ABW8N4E1_9MICC</name>
<dbReference type="InterPro" id="IPR001387">
    <property type="entry name" value="Cro/C1-type_HTH"/>
</dbReference>
<dbReference type="Proteomes" id="UP001620520">
    <property type="component" value="Unassembled WGS sequence"/>
</dbReference>
<dbReference type="SMART" id="SM00530">
    <property type="entry name" value="HTH_XRE"/>
    <property type="match status" value="1"/>
</dbReference>
<dbReference type="PANTHER" id="PTHR35010">
    <property type="entry name" value="BLL4672 PROTEIN-RELATED"/>
    <property type="match status" value="1"/>
</dbReference>
<reference evidence="3 4" key="1">
    <citation type="submission" date="2024-10" db="EMBL/GenBank/DDBJ databases">
        <title>Novel secondary metabolite-producing bacteria for plant disease control.</title>
        <authorList>
            <person name="Chevrette M."/>
        </authorList>
    </citation>
    <scope>NUCLEOTIDE SEQUENCE [LARGE SCALE GENOMIC DNA]</scope>
    <source>
        <strain evidence="3 4">J30 TE3557</strain>
    </source>
</reference>
<evidence type="ECO:0000313" key="4">
    <source>
        <dbReference type="Proteomes" id="UP001620520"/>
    </source>
</evidence>
<dbReference type="InterPro" id="IPR041413">
    <property type="entry name" value="MLTR_LBD"/>
</dbReference>
<dbReference type="Pfam" id="PF17765">
    <property type="entry name" value="MLTR_LBD"/>
    <property type="match status" value="1"/>
</dbReference>
<organism evidence="3 4">
    <name type="scientific">Paenarthrobacter histidinolovorans</name>
    <dbReference type="NCBI Taxonomy" id="43664"/>
    <lineage>
        <taxon>Bacteria</taxon>
        <taxon>Bacillati</taxon>
        <taxon>Actinomycetota</taxon>
        <taxon>Actinomycetes</taxon>
        <taxon>Micrococcales</taxon>
        <taxon>Micrococcaceae</taxon>
        <taxon>Paenarthrobacter</taxon>
    </lineage>
</organism>
<dbReference type="Gene3D" id="3.30.450.180">
    <property type="match status" value="1"/>
</dbReference>
<proteinExistence type="predicted"/>
<dbReference type="EMBL" id="JBIYEW010000003">
    <property type="protein sequence ID" value="MFK4638425.1"/>
    <property type="molecule type" value="Genomic_DNA"/>
</dbReference>
<evidence type="ECO:0000256" key="1">
    <source>
        <dbReference type="SAM" id="MobiDB-lite"/>
    </source>
</evidence>
<dbReference type="SUPFAM" id="SSF47413">
    <property type="entry name" value="lambda repressor-like DNA-binding domains"/>
    <property type="match status" value="1"/>
</dbReference>
<gene>
    <name evidence="3" type="ORF">ABIA52_001314</name>
</gene>
<feature type="region of interest" description="Disordered" evidence="1">
    <location>
        <begin position="1"/>
        <end position="21"/>
    </location>
</feature>
<evidence type="ECO:0000259" key="2">
    <source>
        <dbReference type="PROSITE" id="PS50943"/>
    </source>
</evidence>
<keyword evidence="4" id="KW-1185">Reference proteome</keyword>
<evidence type="ECO:0000313" key="3">
    <source>
        <dbReference type="EMBL" id="MFK4638425.1"/>
    </source>
</evidence>
<accession>A0ABW8N4E1</accession>
<comment type="caution">
    <text evidence="3">The sequence shown here is derived from an EMBL/GenBank/DDBJ whole genome shotgun (WGS) entry which is preliminary data.</text>
</comment>
<dbReference type="PANTHER" id="PTHR35010:SF2">
    <property type="entry name" value="BLL4672 PROTEIN"/>
    <property type="match status" value="1"/>
</dbReference>
<dbReference type="Gene3D" id="1.10.260.40">
    <property type="entry name" value="lambda repressor-like DNA-binding domains"/>
    <property type="match status" value="1"/>
</dbReference>
<dbReference type="InterPro" id="IPR010982">
    <property type="entry name" value="Lambda_DNA-bd_dom_sf"/>
</dbReference>
<sequence>MATTTPPLAYPWQGQDSIRPDRQNGFMTSQSELGEFLRVRRASLQPEDVGLLNYGIRRVPGLRREELAMLAGVSSTYYTRLEQGQSSNASEAVIESIARALNLNSDERTHLFNLARATTTKRRTATKPDKARPGTLRLIHSMPTTPAVVLGRRSEVLAWNTLGHRLVAGHLDFSAPSTPAARPNLTRMLFLDAHTRELYTDWAEEARRAVSSLRLVAGQSSDDPQLASLVGELTMKSQEFAALWGRHPVENCMSGLKHLHHPHVGNLVLNFEVLTPPDESGHRIIMYAADPGSPAAEGLQLLASSHVGEVPEETRSLPVR</sequence>
<protein>
    <submittedName>
        <fullName evidence="3">Transcriptional regulator with XRE-family HTH domain</fullName>
    </submittedName>
</protein>
<dbReference type="PROSITE" id="PS50943">
    <property type="entry name" value="HTH_CROC1"/>
    <property type="match status" value="1"/>
</dbReference>